<keyword evidence="17" id="KW-1185">Reference proteome</keyword>
<feature type="region of interest" description="Disordered" evidence="11">
    <location>
        <begin position="1252"/>
        <end position="1271"/>
    </location>
</feature>
<dbReference type="InterPro" id="IPR013815">
    <property type="entry name" value="ATP_grasp_subdomain_1"/>
</dbReference>
<evidence type="ECO:0000256" key="6">
    <source>
        <dbReference type="ARBA" id="ARBA00022741"/>
    </source>
</evidence>
<keyword evidence="8" id="KW-0067">ATP-binding</keyword>
<keyword evidence="9" id="KW-0460">Magnesium</keyword>
<dbReference type="GO" id="GO:0005524">
    <property type="term" value="F:ATP binding"/>
    <property type="evidence" value="ECO:0007669"/>
    <property type="project" value="UniProtKB-KW"/>
</dbReference>
<dbReference type="GO" id="GO:0046872">
    <property type="term" value="F:metal ion binding"/>
    <property type="evidence" value="ECO:0007669"/>
    <property type="project" value="UniProtKB-KW"/>
</dbReference>
<evidence type="ECO:0000256" key="9">
    <source>
        <dbReference type="ARBA" id="ARBA00022842"/>
    </source>
</evidence>
<dbReference type="Gene3D" id="3.30.470.20">
    <property type="entry name" value="ATP-grasp fold, B domain"/>
    <property type="match status" value="1"/>
</dbReference>
<feature type="domain" description="Alpha-glucan water dikinase-like N-terminal Ig-like" evidence="14">
    <location>
        <begin position="80"/>
        <end position="202"/>
    </location>
</feature>
<dbReference type="GO" id="GO:0016301">
    <property type="term" value="F:kinase activity"/>
    <property type="evidence" value="ECO:0007669"/>
    <property type="project" value="UniProtKB-KW"/>
</dbReference>
<gene>
    <name evidence="16" type="ORF">HYH02_004914</name>
</gene>
<evidence type="ECO:0000256" key="4">
    <source>
        <dbReference type="ARBA" id="ARBA00022679"/>
    </source>
</evidence>
<dbReference type="InterPro" id="IPR055495">
    <property type="entry name" value="CWD_DUF7067"/>
</dbReference>
<dbReference type="Pfam" id="PF22973">
    <property type="entry name" value="GWD1_pHisD"/>
    <property type="match status" value="1"/>
</dbReference>
<evidence type="ECO:0000259" key="14">
    <source>
        <dbReference type="Pfam" id="PF23166"/>
    </source>
</evidence>
<evidence type="ECO:0000256" key="7">
    <source>
        <dbReference type="ARBA" id="ARBA00022777"/>
    </source>
</evidence>
<dbReference type="InterPro" id="IPR002192">
    <property type="entry name" value="PPDK_AMP/ATP-bd"/>
</dbReference>
<proteinExistence type="inferred from homology"/>
<comment type="caution">
    <text evidence="16">The sequence shown here is derived from an EMBL/GenBank/DDBJ whole genome shotgun (WGS) entry which is preliminary data.</text>
</comment>
<dbReference type="InterPro" id="IPR054481">
    <property type="entry name" value="GWD1_pHisD"/>
</dbReference>
<feature type="compositionally biased region" description="Pro residues" evidence="11">
    <location>
        <begin position="300"/>
        <end position="315"/>
    </location>
</feature>
<feature type="compositionally biased region" description="Low complexity" evidence="11">
    <location>
        <begin position="377"/>
        <end position="404"/>
    </location>
</feature>
<dbReference type="InterPro" id="IPR056301">
    <property type="entry name" value="GWD-like_N_Ig"/>
</dbReference>
<evidence type="ECO:0000259" key="15">
    <source>
        <dbReference type="Pfam" id="PF23229"/>
    </source>
</evidence>
<evidence type="ECO:0000256" key="10">
    <source>
        <dbReference type="ARBA" id="ARBA00023277"/>
    </source>
</evidence>
<feature type="domain" description="Alpha-glucan water dikinase-like N-terminal Ig-like" evidence="14">
    <location>
        <begin position="461"/>
        <end position="593"/>
    </location>
</feature>
<evidence type="ECO:0000256" key="2">
    <source>
        <dbReference type="ARBA" id="ARBA00007837"/>
    </source>
</evidence>
<feature type="region of interest" description="Disordered" evidence="11">
    <location>
        <begin position="369"/>
        <end position="426"/>
    </location>
</feature>
<feature type="region of interest" description="Disordered" evidence="11">
    <location>
        <begin position="1152"/>
        <end position="1173"/>
    </location>
</feature>
<evidence type="ECO:0000313" key="17">
    <source>
        <dbReference type="Proteomes" id="UP000613740"/>
    </source>
</evidence>
<feature type="compositionally biased region" description="Low complexity" evidence="11">
    <location>
        <begin position="1155"/>
        <end position="1171"/>
    </location>
</feature>
<keyword evidence="10" id="KW-0119">Carbohydrate metabolism</keyword>
<evidence type="ECO:0000256" key="5">
    <source>
        <dbReference type="ARBA" id="ARBA00022723"/>
    </source>
</evidence>
<comment type="subunit">
    <text evidence="3">Homodimer.</text>
</comment>
<feature type="domain" description="DUF7067" evidence="15">
    <location>
        <begin position="218"/>
        <end position="268"/>
    </location>
</feature>
<feature type="domain" description="Pyruvate phosphate dikinase AMP/ATP-binding" evidence="12">
    <location>
        <begin position="1318"/>
        <end position="1522"/>
    </location>
</feature>
<comment type="cofactor">
    <cofactor evidence="1">
        <name>Mg(2+)</name>
        <dbReference type="ChEBI" id="CHEBI:18420"/>
    </cofactor>
</comment>
<dbReference type="PANTHER" id="PTHR46999:SF1">
    <property type="entry name" value="ALPHA-GLUCAN WATER DIKINASE 1, CHLOROPLASTIC"/>
    <property type="match status" value="1"/>
</dbReference>
<feature type="region of interest" description="Disordered" evidence="11">
    <location>
        <begin position="290"/>
        <end position="315"/>
    </location>
</feature>
<evidence type="ECO:0008006" key="18">
    <source>
        <dbReference type="Google" id="ProtNLM"/>
    </source>
</evidence>
<keyword evidence="7" id="KW-0418">Kinase</keyword>
<keyword evidence="5" id="KW-0479">Metal-binding</keyword>
<reference evidence="16" key="1">
    <citation type="journal article" date="2020" name="bioRxiv">
        <title>Comparative genomics of Chlamydomonas.</title>
        <authorList>
            <person name="Craig R.J."/>
            <person name="Hasan A.R."/>
            <person name="Ness R.W."/>
            <person name="Keightley P.D."/>
        </authorList>
    </citation>
    <scope>NUCLEOTIDE SEQUENCE</scope>
    <source>
        <strain evidence="16">CCAP 11/173</strain>
    </source>
</reference>
<dbReference type="PANTHER" id="PTHR46999">
    <property type="entry name" value="ALPHA-GLUCAN WATER DIKINASE 1, CHLOROPLASTIC-RELATED"/>
    <property type="match status" value="1"/>
</dbReference>
<sequence>MLLSRETGLAPAVGSRPLPCAPRVFGRHAQRIPLPGVSSVGTSGRFVSGIRPNGRFAARQQREGVVVQAVAAAPVFTVQKDLALRNGARVQVTVETTESKDQIISIESDVQAGRLLLHWGVEGGKDYKGGWRLPGAGARPEGTVQYKDRALQTPFRLDTNGRARVVLHLDGEEASDFLNFVLKDDATNTWYDNNGTNFKVALRPDATSSTPKLDQLPKDLCDKWAWVRWDFAGRPQRSADAAASEYDRGVSEMKELLARGRLLDELWRVAEGKWKYADYRKKVVTPTIGDGTAPLSAQPQAPPPPGAPAPVSLPPIPEDLLGVQAYVLWEKAGKPDGADFSMDARRVINEQLAAGASLEEVAGRLNYTLKPASGSNRGTPAGSRSSSATSSLDGGAQAAAAPARPAGPPPQVGAPLGTPKRNPLDMIKRTAPNLSAERAPVERPLDFLVQRFAVDPATKWRRTYPLGGKAEMLVVVRQESETSPIRVDLVTDTASDVVLHWGVSPMGSREWVMPDDGLLPEGSMVMHKAVETPFLNCDDDECDVEISGAKVPLQRITINLPADHHLGALTFVLRSSDNTMWYKDAGGNFTVPLPSKDKPVEDSRSMDAIKDELSRAIIEAEVNSSMWTLMHRFNKAADLISEVLNGYYDQLDVADAMSRIYVWLRYSATRHLTWQRNYNTQPRILSAAQERLTNTISNAHGRTTGEAQEWVRMMLTTVGRGGDGQKIRDEILHIMHRNHIPERKGLWMEEWHQKLHNNTTPDDVPICEAYLAFLEGGGNIGAYWRVLSDAGITRQRLEGFDRPITLEPEYYPEKRDALLRDFRNYLGILKAVHSGADLSASASAAGNRIPGSCRGYLGYVLSHVGDSQILPLLEACVEARTELALSGSLPGSRELLYLDLALEDQARQAAERGVGAAGFGAAAFMRPLLQNLCLSLGNNEELCYCLKAWNELPQSVRTGGRPSKEEALLAVAVVNRIRRALADISDRTVHRIGDVSSAYGRAFGVEHWAYELFAEEVIRGGPAFAVSLVITAIEPMLRNAAALGAWQVISPVAATGRVEVVAGLHEVQDKTYDTPTVLIAEQVTGEEEIPEGCVAVITPDAPDVLSHVSVRARNMRVLFATCHDDGPLKQLREAKGKWLHFTPSASGAVSWNETSAEAAGGADGGSHAAASKPTKGLKIEVPQWCGRWVVGMDEYKDGVVGAKSKNLAGLRGRLPSNINLPASVTLPFGCFEQALELPENKDIKAQLKKHVDEVHKHSKQHHAGSTNGTGPSPAALLAECRLLAMRVVVPKQIRDELERAMKGAGIPPPENEERWALALEALRGVWASKYNDRAYYSLRKAGLDFDSVRMAVLVQRVVPAQYAFVIHTRNPSNNDEREVFCELVKGLGESLVSGMVPGSAVAFKAAKDEAGLAAPEVLCYASKSEAMYVRDSLIFRSDSNGEDLEGYAGAGLYDSITMDPSLLKKVDYMDDRLVQDAGYRRDLLSRVCRLGASIEGALGSAQDIEGVVAPDGAITVVQTRPQV</sequence>
<keyword evidence="4" id="KW-0808">Transferase</keyword>
<accession>A0A836B808</accession>
<dbReference type="Gene3D" id="3.30.1490.20">
    <property type="entry name" value="ATP-grasp fold, A domain"/>
    <property type="match status" value="1"/>
</dbReference>
<evidence type="ECO:0000256" key="8">
    <source>
        <dbReference type="ARBA" id="ARBA00022840"/>
    </source>
</evidence>
<dbReference type="SUPFAM" id="SSF56059">
    <property type="entry name" value="Glutathione synthetase ATP-binding domain-like"/>
    <property type="match status" value="1"/>
</dbReference>
<evidence type="ECO:0000259" key="12">
    <source>
        <dbReference type="Pfam" id="PF01326"/>
    </source>
</evidence>
<dbReference type="OrthoDB" id="6123450at2759"/>
<dbReference type="Pfam" id="PF23166">
    <property type="entry name" value="Ig_N_CWD1"/>
    <property type="match status" value="2"/>
</dbReference>
<dbReference type="EMBL" id="JAEHOD010000011">
    <property type="protein sequence ID" value="KAG2450412.1"/>
    <property type="molecule type" value="Genomic_DNA"/>
</dbReference>
<dbReference type="Pfam" id="PF23229">
    <property type="entry name" value="DUF7067"/>
    <property type="match status" value="2"/>
</dbReference>
<keyword evidence="6" id="KW-0547">Nucleotide-binding</keyword>
<evidence type="ECO:0000256" key="1">
    <source>
        <dbReference type="ARBA" id="ARBA00001946"/>
    </source>
</evidence>
<organism evidence="16 17">
    <name type="scientific">Chlamydomonas schloesseri</name>
    <dbReference type="NCBI Taxonomy" id="2026947"/>
    <lineage>
        <taxon>Eukaryota</taxon>
        <taxon>Viridiplantae</taxon>
        <taxon>Chlorophyta</taxon>
        <taxon>core chlorophytes</taxon>
        <taxon>Chlorophyceae</taxon>
        <taxon>CS clade</taxon>
        <taxon>Chlamydomonadales</taxon>
        <taxon>Chlamydomonadaceae</taxon>
        <taxon>Chlamydomonas</taxon>
    </lineage>
</organism>
<evidence type="ECO:0000256" key="11">
    <source>
        <dbReference type="SAM" id="MobiDB-lite"/>
    </source>
</evidence>
<protein>
    <recommendedName>
        <fullName evidence="18">Pyruvate phosphate dikinase AMP/ATP-binding domain-containing protein</fullName>
    </recommendedName>
</protein>
<dbReference type="Proteomes" id="UP000613740">
    <property type="component" value="Unassembled WGS sequence"/>
</dbReference>
<evidence type="ECO:0000256" key="3">
    <source>
        <dbReference type="ARBA" id="ARBA00011738"/>
    </source>
</evidence>
<name>A0A836B808_9CHLO</name>
<comment type="similarity">
    <text evidence="2">Belongs to the PEP-utilizing enzyme family.</text>
</comment>
<dbReference type="Pfam" id="PF01326">
    <property type="entry name" value="PPDK_N"/>
    <property type="match status" value="1"/>
</dbReference>
<evidence type="ECO:0000313" key="16">
    <source>
        <dbReference type="EMBL" id="KAG2450412.1"/>
    </source>
</evidence>
<feature type="domain" description="DUF7067" evidence="15">
    <location>
        <begin position="318"/>
        <end position="365"/>
    </location>
</feature>
<feature type="domain" description="Alpha-glucan water dikinase phosphohistidine-like" evidence="13">
    <location>
        <begin position="1045"/>
        <end position="1157"/>
    </location>
</feature>
<evidence type="ECO:0000259" key="13">
    <source>
        <dbReference type="Pfam" id="PF22973"/>
    </source>
</evidence>